<dbReference type="EMBL" id="JANBUN010000878">
    <property type="protein sequence ID" value="KAJ2800831.1"/>
    <property type="molecule type" value="Genomic_DNA"/>
</dbReference>
<dbReference type="Proteomes" id="UP001140087">
    <property type="component" value="Unassembled WGS sequence"/>
</dbReference>
<comment type="caution">
    <text evidence="1">The sequence shown here is derived from an EMBL/GenBank/DDBJ whole genome shotgun (WGS) entry which is preliminary data.</text>
</comment>
<protein>
    <submittedName>
        <fullName evidence="1">Uncharacterized protein</fullName>
    </submittedName>
</protein>
<sequence length="531" mass="58865">MVLERCLYDRCHGPRGLKDNLPLLAVCRLWRHLAIPLVYSSVYVRCKRGRRNKGGPSTGNANVEEPTKVKIKTNLDLIAMAGCASAVKNIDIHVSFLVSPFPGWRKVIRRMGAVASRWHVVELEVAMDSNFDGFDGNNVDMAMYADDVAELGDALAQLMPNVRRLECHEDRTGLLARSLYGRMASHYGGQLDQLNCPHPITVASECRFTKLANVYMDYKLVADYRLPRMASGELVCMSLRTGPPNHSWAPFSADGDSQLIEFTKLNELSVEYNTAYMDNEMPVRHRDGHPWELHFPSLEMLSIRSNQQTCPLLEYAVLPARMASIDINMHSAAYLDIANVVLPATKRLTFQIGMFPHGDASGFPAINRIMENARGCESLELTIAGDMLAVAPESLTCSTLTRLTVLAPTGVDAMLALLERLPNLADLFLYLLDARDVRADISIPGANEDSVVAPLRTSLRVLVINYNKWAQPPGVVLAVMKFMMLSIPTLTVLTSIPDPGSPLAGFVEEYAPRHPHLLNVELQVEFGRLLA</sequence>
<evidence type="ECO:0000313" key="2">
    <source>
        <dbReference type="Proteomes" id="UP001140087"/>
    </source>
</evidence>
<reference evidence="1" key="1">
    <citation type="submission" date="2022-07" db="EMBL/GenBank/DDBJ databases">
        <title>Phylogenomic reconstructions and comparative analyses of Kickxellomycotina fungi.</title>
        <authorList>
            <person name="Reynolds N.K."/>
            <person name="Stajich J.E."/>
            <person name="Barry K."/>
            <person name="Grigoriev I.V."/>
            <person name="Crous P."/>
            <person name="Smith M.E."/>
        </authorList>
    </citation>
    <scope>NUCLEOTIDE SEQUENCE</scope>
    <source>
        <strain evidence="1">BCRC 34780</strain>
    </source>
</reference>
<organism evidence="1 2">
    <name type="scientific">Coemansia helicoidea</name>
    <dbReference type="NCBI Taxonomy" id="1286919"/>
    <lineage>
        <taxon>Eukaryota</taxon>
        <taxon>Fungi</taxon>
        <taxon>Fungi incertae sedis</taxon>
        <taxon>Zoopagomycota</taxon>
        <taxon>Kickxellomycotina</taxon>
        <taxon>Kickxellomycetes</taxon>
        <taxon>Kickxellales</taxon>
        <taxon>Kickxellaceae</taxon>
        <taxon>Coemansia</taxon>
    </lineage>
</organism>
<proteinExistence type="predicted"/>
<evidence type="ECO:0000313" key="1">
    <source>
        <dbReference type="EMBL" id="KAJ2800831.1"/>
    </source>
</evidence>
<gene>
    <name evidence="1" type="ORF">H4R21_003020</name>
</gene>
<name>A0ACC1L4T9_9FUNG</name>
<accession>A0ACC1L4T9</accession>
<keyword evidence="2" id="KW-1185">Reference proteome</keyword>